<evidence type="ECO:0000313" key="3">
    <source>
        <dbReference type="EMBL" id="CAH0474227.1"/>
    </source>
</evidence>
<dbReference type="EMBL" id="CAKLCB010000056">
    <property type="protein sequence ID" value="CAH0514175.1"/>
    <property type="molecule type" value="Genomic_DNA"/>
</dbReference>
<sequence>MLSMSVILEEPANMRESCQSEQEIYADDDMNLHSNGSLLEKLDIEHLQSTLRSSYHTFVAPDLLYESESESKSGLNARSASSSASTAPLSSSDEQYNTRTLQSQSRSSRTQLSRNQSSKSRARHRETLTRYARDPRCIPSQNERSLRLEPEHSPHLKLSNSSSPEEEKESYDHHGRPYRRNTSVQSTDTRSKASSIPQPKVSSTSRDERRRSPSSLYSSSSKEMHRSKSSVSLDYLHSTFANDTYEHRQKEESRQAPQSLLRSSERCSLSLFSTVKEVNGKYQLPPFRKPSCAVVNDILSSKSSSEQTSAKTQMHRQMPPRHFAATSSCRTKSSSPSNLLAGFSKNETNDDRRERPIRDAIPSPRKRLTSSPKPISPTYAGEQREAASCGESKMPVTPNSKLCAKLTKDKHHPSSQSFLSRSDAACTRSTSVLPKKSSTHDFRKELTPLHSASTSNLPSLASTPSPRKNALDFPLRLRHYEGRFLNRRRQTLFYFSLFPPEKMPMRGVVVSVHGIGDHCRRNVHVYERLCREGFGVITYDLLNHGVSNLDQQKTRAHISNFNHLVDDTNDFITFAKRSIFKNALRYWRKHHCRYHPHGQKSNPDSNTLLPELPLIIAGVSFGSLIGIYTVLSGEHKFEGAVWSSPTIGVTWNPILWAESKIAKPLVAIIPKAKLVPAFQYDLLSRDPKFLKRYKADPLTCMDMMTTRSGHESLQAILQLHEDSRVTDPNSAFCAVPMLFLAGSADGISDQQAAIKFFATMGNFDKEFKLFKGLFHLVYEEPEKEDVYRYLVQWLHRRFPDTFCH</sequence>
<dbReference type="Proteomes" id="UP001160483">
    <property type="component" value="Unassembled WGS sequence"/>
</dbReference>
<dbReference type="InterPro" id="IPR029058">
    <property type="entry name" value="AB_hydrolase_fold"/>
</dbReference>
<evidence type="ECO:0000313" key="4">
    <source>
        <dbReference type="EMBL" id="CAH0514175.1"/>
    </source>
</evidence>
<organism evidence="3 6">
    <name type="scientific">Peronospora belbahrii</name>
    <dbReference type="NCBI Taxonomy" id="622444"/>
    <lineage>
        <taxon>Eukaryota</taxon>
        <taxon>Sar</taxon>
        <taxon>Stramenopiles</taxon>
        <taxon>Oomycota</taxon>
        <taxon>Peronosporomycetes</taxon>
        <taxon>Peronosporales</taxon>
        <taxon>Peronosporaceae</taxon>
        <taxon>Peronospora</taxon>
    </lineage>
</organism>
<proteinExistence type="predicted"/>
<reference evidence="3 5" key="1">
    <citation type="submission" date="2021-11" db="EMBL/GenBank/DDBJ databases">
        <authorList>
            <person name="Islam A."/>
            <person name="Islam S."/>
            <person name="Flora M.S."/>
            <person name="Rahman M."/>
            <person name="Ziaur R.M."/>
            <person name="Epstein J.H."/>
            <person name="Hassan M."/>
            <person name="Klassen M."/>
            <person name="Woodard K."/>
            <person name="Webb A."/>
            <person name="Webby R.J."/>
            <person name="El Zowalaty M.E."/>
        </authorList>
    </citation>
    <scope>NUCLEOTIDE SEQUENCE</scope>
    <source>
        <strain evidence="4">Pbs1</strain>
        <strain evidence="3">Pbs3</strain>
    </source>
</reference>
<dbReference type="InterPro" id="IPR022742">
    <property type="entry name" value="Hydrolase_4"/>
</dbReference>
<feature type="compositionally biased region" description="Basic and acidic residues" evidence="1">
    <location>
        <begin position="125"/>
        <end position="136"/>
    </location>
</feature>
<dbReference type="SUPFAM" id="SSF53474">
    <property type="entry name" value="alpha/beta-Hydrolases"/>
    <property type="match status" value="1"/>
</dbReference>
<feature type="compositionally biased region" description="Basic and acidic residues" evidence="1">
    <location>
        <begin position="347"/>
        <end position="358"/>
    </location>
</feature>
<gene>
    <name evidence="4" type="ORF">PBS001_LOCUS942</name>
    <name evidence="3" type="ORF">PBS003_LOCUS1088</name>
</gene>
<protein>
    <recommendedName>
        <fullName evidence="2">Serine aminopeptidase S33 domain-containing protein</fullName>
    </recommendedName>
</protein>
<evidence type="ECO:0000256" key="1">
    <source>
        <dbReference type="SAM" id="MobiDB-lite"/>
    </source>
</evidence>
<feature type="compositionally biased region" description="Basic and acidic residues" evidence="1">
    <location>
        <begin position="144"/>
        <end position="154"/>
    </location>
</feature>
<dbReference type="InterPro" id="IPR051044">
    <property type="entry name" value="MAG_DAG_Lipase"/>
</dbReference>
<feature type="compositionally biased region" description="Polar residues" evidence="1">
    <location>
        <begin position="180"/>
        <end position="204"/>
    </location>
</feature>
<dbReference type="PANTHER" id="PTHR11614">
    <property type="entry name" value="PHOSPHOLIPASE-RELATED"/>
    <property type="match status" value="1"/>
</dbReference>
<feature type="compositionally biased region" description="Polar residues" evidence="1">
    <location>
        <begin position="450"/>
        <end position="466"/>
    </location>
</feature>
<dbReference type="AlphaFoldDB" id="A0AAU9KUC7"/>
<feature type="compositionally biased region" description="Low complexity" evidence="1">
    <location>
        <begin position="75"/>
        <end position="118"/>
    </location>
</feature>
<name>A0AAU9KUC7_9STRA</name>
<evidence type="ECO:0000313" key="5">
    <source>
        <dbReference type="Proteomes" id="UP001158986"/>
    </source>
</evidence>
<feature type="region of interest" description="Disordered" evidence="1">
    <location>
        <begin position="430"/>
        <end position="468"/>
    </location>
</feature>
<feature type="compositionally biased region" description="Low complexity" evidence="1">
    <location>
        <begin position="327"/>
        <end position="337"/>
    </location>
</feature>
<dbReference type="Proteomes" id="UP001158986">
    <property type="component" value="Unassembled WGS sequence"/>
</dbReference>
<feature type="domain" description="Serine aminopeptidase S33" evidence="2">
    <location>
        <begin position="505"/>
        <end position="576"/>
    </location>
</feature>
<feature type="region of interest" description="Disordered" evidence="1">
    <location>
        <begin position="302"/>
        <end position="397"/>
    </location>
</feature>
<dbReference type="FunFam" id="3.40.50.1820:FF:000338">
    <property type="entry name" value="Uncharacterized protein"/>
    <property type="match status" value="1"/>
</dbReference>
<feature type="region of interest" description="Disordered" evidence="1">
    <location>
        <begin position="75"/>
        <end position="231"/>
    </location>
</feature>
<dbReference type="EMBL" id="CAKKTJ010000100">
    <property type="protein sequence ID" value="CAH0474227.1"/>
    <property type="molecule type" value="Genomic_DNA"/>
</dbReference>
<feature type="compositionally biased region" description="Low complexity" evidence="1">
    <location>
        <begin position="302"/>
        <end position="312"/>
    </location>
</feature>
<accession>A0AAU9KUC7</accession>
<comment type="caution">
    <text evidence="3">The sequence shown here is derived from an EMBL/GenBank/DDBJ whole genome shotgun (WGS) entry which is preliminary data.</text>
</comment>
<evidence type="ECO:0000313" key="6">
    <source>
        <dbReference type="Proteomes" id="UP001160483"/>
    </source>
</evidence>
<evidence type="ECO:0000259" key="2">
    <source>
        <dbReference type="Pfam" id="PF12146"/>
    </source>
</evidence>
<dbReference type="Pfam" id="PF12146">
    <property type="entry name" value="Hydrolase_4"/>
    <property type="match status" value="2"/>
</dbReference>
<feature type="domain" description="Serine aminopeptidase S33" evidence="2">
    <location>
        <begin position="610"/>
        <end position="782"/>
    </location>
</feature>
<keyword evidence="5" id="KW-1185">Reference proteome</keyword>
<feature type="compositionally biased region" description="Basic and acidic residues" evidence="1">
    <location>
        <begin position="438"/>
        <end position="447"/>
    </location>
</feature>
<dbReference type="Gene3D" id="3.40.50.1820">
    <property type="entry name" value="alpha/beta hydrolase"/>
    <property type="match status" value="1"/>
</dbReference>